<name>A0A6B3BJ70_9ACTN</name>
<dbReference type="Pfam" id="PF12697">
    <property type="entry name" value="Abhydrolase_6"/>
    <property type="match status" value="1"/>
</dbReference>
<dbReference type="InterPro" id="IPR000073">
    <property type="entry name" value="AB_hydrolase_1"/>
</dbReference>
<dbReference type="RefSeq" id="WP_164312890.1">
    <property type="nucleotide sequence ID" value="NZ_JAAGLU010000004.1"/>
</dbReference>
<reference evidence="2" key="1">
    <citation type="submission" date="2020-01" db="EMBL/GenBank/DDBJ databases">
        <title>Insect and environment-associated Actinomycetes.</title>
        <authorList>
            <person name="Currrie C."/>
            <person name="Chevrette M."/>
            <person name="Carlson C."/>
            <person name="Stubbendieck R."/>
            <person name="Wendt-Pienkowski E."/>
        </authorList>
    </citation>
    <scope>NUCLEOTIDE SEQUENCE</scope>
    <source>
        <strain evidence="2">SID12501</strain>
    </source>
</reference>
<dbReference type="GO" id="GO:0016787">
    <property type="term" value="F:hydrolase activity"/>
    <property type="evidence" value="ECO:0007669"/>
    <property type="project" value="UniProtKB-KW"/>
</dbReference>
<keyword evidence="2" id="KW-0378">Hydrolase</keyword>
<proteinExistence type="predicted"/>
<feature type="domain" description="AB hydrolase-1" evidence="1">
    <location>
        <begin position="30"/>
        <end position="259"/>
    </location>
</feature>
<protein>
    <submittedName>
        <fullName evidence="2">Alpha/beta hydrolase</fullName>
    </submittedName>
</protein>
<dbReference type="SUPFAM" id="SSF53474">
    <property type="entry name" value="alpha/beta-Hydrolases"/>
    <property type="match status" value="1"/>
</dbReference>
<dbReference type="Gene3D" id="3.40.50.1820">
    <property type="entry name" value="alpha/beta hydrolase"/>
    <property type="match status" value="1"/>
</dbReference>
<sequence>MTGASRVVVDVDGIPVSALLREARQPRAVVLALHGGAAFSGYFDYPDRPRLSLLRTGEALGFTVIAIDRPGYGSSAPYADEFTSPERRVDVTYGAVERLLAARPRGAGVFVWAHSIGSELGVRMAADERRGPELLGLELAGTGRRHHDDAAGILGDWRHRPPNSRVHDLLWQPSRLYADDVVGGARISSRSPAYEGVVARSWIDTFPQLAPLIRVPVHYTLGEHERVWSSGPSALADIASLFTASPRVAVDEQAGGGHNLSIGLTSLAYHLKVLSFVEECVLAREVAEAAATEAAEVAQRQQGRAS</sequence>
<evidence type="ECO:0000259" key="1">
    <source>
        <dbReference type="Pfam" id="PF12697"/>
    </source>
</evidence>
<comment type="caution">
    <text evidence="2">The sequence shown here is derived from an EMBL/GenBank/DDBJ whole genome shotgun (WGS) entry which is preliminary data.</text>
</comment>
<dbReference type="EMBL" id="JAAGLU010000004">
    <property type="protein sequence ID" value="NEC85434.1"/>
    <property type="molecule type" value="Genomic_DNA"/>
</dbReference>
<dbReference type="InterPro" id="IPR029058">
    <property type="entry name" value="AB_hydrolase_fold"/>
</dbReference>
<dbReference type="AlphaFoldDB" id="A0A6B3BJ70"/>
<accession>A0A6B3BJ70</accession>
<gene>
    <name evidence="2" type="ORF">G3I71_06215</name>
</gene>
<evidence type="ECO:0000313" key="2">
    <source>
        <dbReference type="EMBL" id="NEC85434.1"/>
    </source>
</evidence>
<organism evidence="2">
    <name type="scientific">Streptomyces sp. SID12501</name>
    <dbReference type="NCBI Taxonomy" id="2706042"/>
    <lineage>
        <taxon>Bacteria</taxon>
        <taxon>Bacillati</taxon>
        <taxon>Actinomycetota</taxon>
        <taxon>Actinomycetes</taxon>
        <taxon>Kitasatosporales</taxon>
        <taxon>Streptomycetaceae</taxon>
        <taxon>Streptomyces</taxon>
    </lineage>
</organism>